<organism evidence="1 2">
    <name type="scientific">Nasonia vitripennis</name>
    <name type="common">Parasitic wasp</name>
    <dbReference type="NCBI Taxonomy" id="7425"/>
    <lineage>
        <taxon>Eukaryota</taxon>
        <taxon>Metazoa</taxon>
        <taxon>Ecdysozoa</taxon>
        <taxon>Arthropoda</taxon>
        <taxon>Hexapoda</taxon>
        <taxon>Insecta</taxon>
        <taxon>Pterygota</taxon>
        <taxon>Neoptera</taxon>
        <taxon>Endopterygota</taxon>
        <taxon>Hymenoptera</taxon>
        <taxon>Apocrita</taxon>
        <taxon>Proctotrupomorpha</taxon>
        <taxon>Chalcidoidea</taxon>
        <taxon>Pteromalidae</taxon>
        <taxon>Pteromalinae</taxon>
        <taxon>Nasonia</taxon>
    </lineage>
</organism>
<reference evidence="1" key="1">
    <citation type="submission" date="2021-01" db="UniProtKB">
        <authorList>
            <consortium name="EnsemblMetazoa"/>
        </authorList>
    </citation>
    <scope>IDENTIFICATION</scope>
</reference>
<dbReference type="KEGG" id="nvi:100679399"/>
<name>A0A7M7TEB7_NASVI</name>
<dbReference type="EnsemblMetazoa" id="XM_032601386">
    <property type="protein sequence ID" value="XP_032457277"/>
    <property type="gene ID" value="LOC100679399"/>
</dbReference>
<dbReference type="Proteomes" id="UP000002358">
    <property type="component" value="Unassembled WGS sequence"/>
</dbReference>
<dbReference type="GeneID" id="100679399"/>
<evidence type="ECO:0000313" key="1">
    <source>
        <dbReference type="EnsemblMetazoa" id="XP_032457277"/>
    </source>
</evidence>
<accession>A0A7M7TEB7</accession>
<dbReference type="RefSeq" id="XP_032457277.1">
    <property type="nucleotide sequence ID" value="XM_032601386.1"/>
</dbReference>
<dbReference type="InParanoid" id="A0A7M7TEB7"/>
<proteinExistence type="predicted"/>
<dbReference type="AlphaFoldDB" id="A0A7M7TEB7"/>
<dbReference type="OrthoDB" id="6752508at2759"/>
<protein>
    <submittedName>
        <fullName evidence="1">Uncharacterized protein</fullName>
    </submittedName>
</protein>
<evidence type="ECO:0000313" key="2">
    <source>
        <dbReference type="Proteomes" id="UP000002358"/>
    </source>
</evidence>
<sequence length="196" mass="21012">MLGNSAICALAALAASMSFGIGGVLSLFLDGSLKLAGVTNVKTMQLLNQLCNESQDNKAMNRDACYGCFFRAASHQSGYPLLLSMANCANNYLNNTNYGHCTQYLSNATTAISNGVNPTLVYCSFLECVRQVNKDNLSTPTEIQPRMLALRSAAPLSRIWAVSHKSNVVCIIKEISIESNTVRPGAEPINPRSGDA</sequence>
<keyword evidence="2" id="KW-1185">Reference proteome</keyword>